<dbReference type="EMBL" id="JAKNSF020000012">
    <property type="protein sequence ID" value="KAK7735709.1"/>
    <property type="molecule type" value="Genomic_DNA"/>
</dbReference>
<gene>
    <name evidence="1" type="ORF">SLS63_003667</name>
</gene>
<protein>
    <submittedName>
        <fullName evidence="1">Uncharacterized protein</fullName>
    </submittedName>
</protein>
<proteinExistence type="predicted"/>
<evidence type="ECO:0000313" key="1">
    <source>
        <dbReference type="EMBL" id="KAK7735709.1"/>
    </source>
</evidence>
<accession>A0ABR1PG24</accession>
<comment type="caution">
    <text evidence="1">The sequence shown here is derived from an EMBL/GenBank/DDBJ whole genome shotgun (WGS) entry which is preliminary data.</text>
</comment>
<keyword evidence="2" id="KW-1185">Reference proteome</keyword>
<evidence type="ECO:0000313" key="2">
    <source>
        <dbReference type="Proteomes" id="UP001430848"/>
    </source>
</evidence>
<dbReference type="Proteomes" id="UP001430848">
    <property type="component" value="Unassembled WGS sequence"/>
</dbReference>
<organism evidence="1 2">
    <name type="scientific">Diaporthe eres</name>
    <name type="common">Phomopsis oblonga</name>
    <dbReference type="NCBI Taxonomy" id="83184"/>
    <lineage>
        <taxon>Eukaryota</taxon>
        <taxon>Fungi</taxon>
        <taxon>Dikarya</taxon>
        <taxon>Ascomycota</taxon>
        <taxon>Pezizomycotina</taxon>
        <taxon>Sordariomycetes</taxon>
        <taxon>Sordariomycetidae</taxon>
        <taxon>Diaporthales</taxon>
        <taxon>Diaporthaceae</taxon>
        <taxon>Diaporthe</taxon>
        <taxon>Diaporthe eres species complex</taxon>
    </lineage>
</organism>
<reference evidence="1 2" key="1">
    <citation type="submission" date="2024-02" db="EMBL/GenBank/DDBJ databases">
        <title>De novo assembly and annotation of 12 fungi associated with fruit tree decline syndrome in Ontario, Canada.</title>
        <authorList>
            <person name="Sulman M."/>
            <person name="Ellouze W."/>
            <person name="Ilyukhin E."/>
        </authorList>
    </citation>
    <scope>NUCLEOTIDE SEQUENCE [LARGE SCALE GENOMIC DNA]</scope>
    <source>
        <strain evidence="1 2">M169</strain>
    </source>
</reference>
<name>A0ABR1PG24_DIAER</name>
<sequence length="240" mass="26102">MPNGQQPVFGMGNATNQQVNPSFSSDITNALVGIGSSVVTVKNIKGFRAGQTVFVNRAVTDNWIRDNGMADLVRNESRQEWIKIGTLIQQPRVIQSISGNNITFNTPLTDALDKKYMRPYLSVYTPPPSSSEVGLEDFSVTLTPSCSGVILTNKTCSVAAISIYPWTVDSYIRRVNLTGFNSFITVETNASRISISNVGIYRDKDTDRSKGLPADISISGSQVLVQDRGNTALPPPTHSQ</sequence>